<accession>A0A1Q8YKE5</accession>
<dbReference type="Proteomes" id="UP000185911">
    <property type="component" value="Unassembled WGS sequence"/>
</dbReference>
<dbReference type="InterPro" id="IPR036873">
    <property type="entry name" value="Rhodanese-like_dom_sf"/>
</dbReference>
<name>A0A1Q8YKE5_9BURK</name>
<sequence length="69" mass="7669">MRSAYRGIKKRDYVYAYGKLEGSKQYSIDLGFKNSGHSVRMLSPNTYRALLTAQGVDPAAPMITYCNSG</sequence>
<protein>
    <submittedName>
        <fullName evidence="1">Uncharacterized protein</fullName>
    </submittedName>
</protein>
<dbReference type="RefSeq" id="WP_075584797.1">
    <property type="nucleotide sequence ID" value="NZ_MSYM01000001.1"/>
</dbReference>
<dbReference type="AlphaFoldDB" id="A0A1Q8YKE5"/>
<dbReference type="Gene3D" id="3.40.250.10">
    <property type="entry name" value="Rhodanese-like domain"/>
    <property type="match status" value="1"/>
</dbReference>
<organism evidence="1 2">
    <name type="scientific">Rhodoferax antarcticus ANT.BR</name>
    <dbReference type="NCBI Taxonomy" id="1111071"/>
    <lineage>
        <taxon>Bacteria</taxon>
        <taxon>Pseudomonadati</taxon>
        <taxon>Pseudomonadota</taxon>
        <taxon>Betaproteobacteria</taxon>
        <taxon>Burkholderiales</taxon>
        <taxon>Comamonadaceae</taxon>
        <taxon>Rhodoferax</taxon>
    </lineage>
</organism>
<dbReference type="EMBL" id="MSYM01000001">
    <property type="protein sequence ID" value="OLP08518.1"/>
    <property type="molecule type" value="Genomic_DNA"/>
</dbReference>
<gene>
    <name evidence="1" type="ORF">BLL52_0125</name>
</gene>
<keyword evidence="2" id="KW-1185">Reference proteome</keyword>
<proteinExistence type="predicted"/>
<reference evidence="1 2" key="1">
    <citation type="submission" date="2017-01" db="EMBL/GenBank/DDBJ databases">
        <title>Genome sequence of Rhodoferax antarcticus ANT.BR, a psychrophilic purple nonsulfur bacterium from an Antarctic microbial mat.</title>
        <authorList>
            <person name="Baker J."/>
            <person name="Riester C."/>
            <person name="Skinner B."/>
            <person name="Newell A."/>
            <person name="Swingley W."/>
            <person name="Madigan M."/>
            <person name="Jung D."/>
            <person name="Asao M."/>
            <person name="Chen M."/>
            <person name="Loughlin P."/>
            <person name="Pan H."/>
            <person name="Lin S."/>
            <person name="Li N."/>
            <person name="Shaw J."/>
            <person name="Prado M."/>
            <person name="Sherman C."/>
            <person name="Li X."/>
            <person name="Tang J."/>
            <person name="Blankenship R."/>
            <person name="Zhao T."/>
            <person name="Touchman J."/>
            <person name="Sattley M."/>
        </authorList>
    </citation>
    <scope>NUCLEOTIDE SEQUENCE [LARGE SCALE GENOMIC DNA]</scope>
    <source>
        <strain evidence="1 2">ANT.BR</strain>
    </source>
</reference>
<dbReference type="SUPFAM" id="SSF52821">
    <property type="entry name" value="Rhodanese/Cell cycle control phosphatase"/>
    <property type="match status" value="1"/>
</dbReference>
<comment type="caution">
    <text evidence="1">The sequence shown here is derived from an EMBL/GenBank/DDBJ whole genome shotgun (WGS) entry which is preliminary data.</text>
</comment>
<dbReference type="STRING" id="81479.RA876_14720"/>
<evidence type="ECO:0000313" key="2">
    <source>
        <dbReference type="Proteomes" id="UP000185911"/>
    </source>
</evidence>
<evidence type="ECO:0000313" key="1">
    <source>
        <dbReference type="EMBL" id="OLP08518.1"/>
    </source>
</evidence>